<keyword evidence="3" id="KW-1185">Reference proteome</keyword>
<name>A0A3N1PPQ5_9GAMM</name>
<evidence type="ECO:0000313" key="3">
    <source>
        <dbReference type="Proteomes" id="UP000268033"/>
    </source>
</evidence>
<dbReference type="EMBL" id="RJUL01000001">
    <property type="protein sequence ID" value="ROQ30735.1"/>
    <property type="molecule type" value="Genomic_DNA"/>
</dbReference>
<dbReference type="STRING" id="584787.GCA_001247655_03674"/>
<sequence>MKLYKSLPALFILASASLFAREMQPEDVLDVMASGTIKPFDELHDNLLAAFPGARIKAAELLQVEDDYHYRLHIRDHAEQTHQVLMDAASGIILGACQSA</sequence>
<feature type="chain" id="PRO_5018225531" description="YpeB-like protein with protease inhibitory function" evidence="1">
    <location>
        <begin position="21"/>
        <end position="100"/>
    </location>
</feature>
<feature type="signal peptide" evidence="1">
    <location>
        <begin position="1"/>
        <end position="20"/>
    </location>
</feature>
<keyword evidence="1" id="KW-0732">Signal</keyword>
<dbReference type="Proteomes" id="UP000268033">
    <property type="component" value="Unassembled WGS sequence"/>
</dbReference>
<dbReference type="RefSeq" id="WP_050659134.1">
    <property type="nucleotide sequence ID" value="NZ_JBLXAC010000002.1"/>
</dbReference>
<evidence type="ECO:0008006" key="4">
    <source>
        <dbReference type="Google" id="ProtNLM"/>
    </source>
</evidence>
<evidence type="ECO:0000313" key="2">
    <source>
        <dbReference type="EMBL" id="ROQ30735.1"/>
    </source>
</evidence>
<protein>
    <recommendedName>
        <fullName evidence="4">YpeB-like protein with protease inhibitory function</fullName>
    </recommendedName>
</protein>
<proteinExistence type="predicted"/>
<organism evidence="2 3">
    <name type="scientific">Gallaecimonas pentaromativorans</name>
    <dbReference type="NCBI Taxonomy" id="584787"/>
    <lineage>
        <taxon>Bacteria</taxon>
        <taxon>Pseudomonadati</taxon>
        <taxon>Pseudomonadota</taxon>
        <taxon>Gammaproteobacteria</taxon>
        <taxon>Enterobacterales</taxon>
        <taxon>Gallaecimonadaceae</taxon>
        <taxon>Gallaecimonas</taxon>
    </lineage>
</organism>
<comment type="caution">
    <text evidence="2">The sequence shown here is derived from an EMBL/GenBank/DDBJ whole genome shotgun (WGS) entry which is preliminary data.</text>
</comment>
<dbReference type="OrthoDB" id="7067493at2"/>
<accession>A0A3N1PPQ5</accession>
<evidence type="ECO:0000256" key="1">
    <source>
        <dbReference type="SAM" id="SignalP"/>
    </source>
</evidence>
<reference evidence="2 3" key="1">
    <citation type="submission" date="2018-11" db="EMBL/GenBank/DDBJ databases">
        <title>Genomic Encyclopedia of Type Strains, Phase IV (KMG-IV): sequencing the most valuable type-strain genomes for metagenomic binning, comparative biology and taxonomic classification.</title>
        <authorList>
            <person name="Goeker M."/>
        </authorList>
    </citation>
    <scope>NUCLEOTIDE SEQUENCE [LARGE SCALE GENOMIC DNA]</scope>
    <source>
        <strain evidence="2 3">DSM 21945</strain>
    </source>
</reference>
<dbReference type="AlphaFoldDB" id="A0A3N1PPQ5"/>
<gene>
    <name evidence="2" type="ORF">EDC28_101427</name>
</gene>